<evidence type="ECO:0000256" key="7">
    <source>
        <dbReference type="ARBA" id="ARBA00022989"/>
    </source>
</evidence>
<dbReference type="PANTHER" id="PTHR34182:SF1">
    <property type="entry name" value="PROTEIN-EXPORT MEMBRANE PROTEIN SECG"/>
    <property type="match status" value="1"/>
</dbReference>
<feature type="transmembrane region" description="Helical" evidence="10">
    <location>
        <begin position="61"/>
        <end position="80"/>
    </location>
</feature>
<dbReference type="AlphaFoldDB" id="A0A926HW27"/>
<keyword evidence="8 10" id="KW-0811">Translocation</keyword>
<dbReference type="GO" id="GO:0009306">
    <property type="term" value="P:protein secretion"/>
    <property type="evidence" value="ECO:0007669"/>
    <property type="project" value="UniProtKB-UniRule"/>
</dbReference>
<reference evidence="11" key="1">
    <citation type="submission" date="2020-08" db="EMBL/GenBank/DDBJ databases">
        <title>Genome public.</title>
        <authorList>
            <person name="Liu C."/>
            <person name="Sun Q."/>
        </authorList>
    </citation>
    <scope>NUCLEOTIDE SEQUENCE</scope>
    <source>
        <strain evidence="11">NSJ-63</strain>
    </source>
</reference>
<comment type="function">
    <text evidence="10">Involved in protein export. Participates in an early event of protein translocation.</text>
</comment>
<evidence type="ECO:0000256" key="1">
    <source>
        <dbReference type="ARBA" id="ARBA00004651"/>
    </source>
</evidence>
<feature type="transmembrane region" description="Helical" evidence="10">
    <location>
        <begin position="6"/>
        <end position="25"/>
    </location>
</feature>
<dbReference type="GO" id="GO:0065002">
    <property type="term" value="P:intracellular protein transmembrane transport"/>
    <property type="evidence" value="ECO:0007669"/>
    <property type="project" value="TreeGrafter"/>
</dbReference>
<evidence type="ECO:0000313" key="12">
    <source>
        <dbReference type="Proteomes" id="UP000617951"/>
    </source>
</evidence>
<evidence type="ECO:0000256" key="3">
    <source>
        <dbReference type="ARBA" id="ARBA00022448"/>
    </source>
</evidence>
<evidence type="ECO:0000256" key="8">
    <source>
        <dbReference type="ARBA" id="ARBA00023010"/>
    </source>
</evidence>
<comment type="caution">
    <text evidence="11">The sequence shown here is derived from an EMBL/GenBank/DDBJ whole genome shotgun (WGS) entry which is preliminary data.</text>
</comment>
<keyword evidence="4 10" id="KW-1003">Cell membrane</keyword>
<dbReference type="Pfam" id="PF03840">
    <property type="entry name" value="SecG"/>
    <property type="match status" value="1"/>
</dbReference>
<evidence type="ECO:0000256" key="9">
    <source>
        <dbReference type="ARBA" id="ARBA00023136"/>
    </source>
</evidence>
<keyword evidence="5 10" id="KW-0812">Transmembrane</keyword>
<dbReference type="Proteomes" id="UP000617951">
    <property type="component" value="Unassembled WGS sequence"/>
</dbReference>
<comment type="subcellular location">
    <subcellularLocation>
        <location evidence="1 10">Cell membrane</location>
        <topology evidence="1 10">Multi-pass membrane protein</topology>
    </subcellularLocation>
</comment>
<evidence type="ECO:0000256" key="6">
    <source>
        <dbReference type="ARBA" id="ARBA00022927"/>
    </source>
</evidence>
<organism evidence="11 12">
    <name type="scientific">Guopingia tenuis</name>
    <dbReference type="NCBI Taxonomy" id="2763656"/>
    <lineage>
        <taxon>Bacteria</taxon>
        <taxon>Bacillati</taxon>
        <taxon>Bacillota</taxon>
        <taxon>Clostridia</taxon>
        <taxon>Christensenellales</taxon>
        <taxon>Christensenellaceae</taxon>
        <taxon>Guopingia</taxon>
    </lineage>
</organism>
<evidence type="ECO:0000256" key="2">
    <source>
        <dbReference type="ARBA" id="ARBA00008445"/>
    </source>
</evidence>
<dbReference type="InterPro" id="IPR004692">
    <property type="entry name" value="SecG"/>
</dbReference>
<protein>
    <recommendedName>
        <fullName evidence="10">Protein-export membrane protein SecG</fullName>
    </recommendedName>
</protein>
<sequence length="81" mass="8515">MDIVSLIIKIVLCIFSLFLIIVVLMQTGDANASAVTGGAEALMGKKKARGMDAFLAKMTKVAGIGFMVLAVALVVIQRFAV</sequence>
<keyword evidence="9 10" id="KW-0472">Membrane</keyword>
<keyword evidence="12" id="KW-1185">Reference proteome</keyword>
<gene>
    <name evidence="11" type="primary">secG</name>
    <name evidence="11" type="ORF">H8693_01435</name>
</gene>
<dbReference type="NCBIfam" id="TIGR00810">
    <property type="entry name" value="secG"/>
    <property type="match status" value="1"/>
</dbReference>
<dbReference type="PANTHER" id="PTHR34182">
    <property type="entry name" value="PROTEIN-EXPORT MEMBRANE PROTEIN SECG"/>
    <property type="match status" value="1"/>
</dbReference>
<evidence type="ECO:0000256" key="5">
    <source>
        <dbReference type="ARBA" id="ARBA00022692"/>
    </source>
</evidence>
<evidence type="ECO:0000256" key="4">
    <source>
        <dbReference type="ARBA" id="ARBA00022475"/>
    </source>
</evidence>
<comment type="similarity">
    <text evidence="2 10">Belongs to the SecG family.</text>
</comment>
<dbReference type="GO" id="GO:0043952">
    <property type="term" value="P:protein transport by the Sec complex"/>
    <property type="evidence" value="ECO:0007669"/>
    <property type="project" value="TreeGrafter"/>
</dbReference>
<accession>A0A926HW27</accession>
<dbReference type="EMBL" id="JACRSS010000001">
    <property type="protein sequence ID" value="MBC8537590.1"/>
    <property type="molecule type" value="Genomic_DNA"/>
</dbReference>
<proteinExistence type="inferred from homology"/>
<dbReference type="GO" id="GO:0005886">
    <property type="term" value="C:plasma membrane"/>
    <property type="evidence" value="ECO:0007669"/>
    <property type="project" value="UniProtKB-SubCell"/>
</dbReference>
<dbReference type="GO" id="GO:0015450">
    <property type="term" value="F:protein-transporting ATPase activity"/>
    <property type="evidence" value="ECO:0007669"/>
    <property type="project" value="UniProtKB-UniRule"/>
</dbReference>
<evidence type="ECO:0000313" key="11">
    <source>
        <dbReference type="EMBL" id="MBC8537590.1"/>
    </source>
</evidence>
<keyword evidence="3 10" id="KW-0813">Transport</keyword>
<keyword evidence="6 10" id="KW-0653">Protein transport</keyword>
<keyword evidence="7 10" id="KW-1133">Transmembrane helix</keyword>
<dbReference type="RefSeq" id="WP_249279488.1">
    <property type="nucleotide sequence ID" value="NZ_JACRSS010000001.1"/>
</dbReference>
<name>A0A926HW27_9FIRM</name>
<evidence type="ECO:0000256" key="10">
    <source>
        <dbReference type="RuleBase" id="RU365087"/>
    </source>
</evidence>